<evidence type="ECO:0000256" key="5">
    <source>
        <dbReference type="ARBA" id="ARBA00023277"/>
    </source>
</evidence>
<sequence length="211" mass="20645">MSGAPASLGGQRIVPVVVIDDAAQAVGLAEALLAGGIGCAEFTLRTPAALDALAAASAVPGFVAGVGTVITPAQLHAAADAGARFAVAPGFDEEIVTLGADRGLDVVPGVATPTDVSRALRAGVDHVKLYPAGALGGTAYLDALVGPFPGVRFLPSGGVSAASAAAWAAHPSVFAISGSWMVPRDAIAAGDFGRIAELSRAAVDSLGGVKR</sequence>
<organism evidence="6 7">
    <name type="scientific">Herbiconiux flava</name>
    <dbReference type="NCBI Taxonomy" id="881268"/>
    <lineage>
        <taxon>Bacteria</taxon>
        <taxon>Bacillati</taxon>
        <taxon>Actinomycetota</taxon>
        <taxon>Actinomycetes</taxon>
        <taxon>Micrococcales</taxon>
        <taxon>Microbacteriaceae</taxon>
        <taxon>Herbiconiux</taxon>
    </lineage>
</organism>
<comment type="pathway">
    <text evidence="1">Carbohydrate acid metabolism.</text>
</comment>
<dbReference type="Gene3D" id="3.20.20.70">
    <property type="entry name" value="Aldolase class I"/>
    <property type="match status" value="1"/>
</dbReference>
<dbReference type="RefSeq" id="WP_179547507.1">
    <property type="nucleotide sequence ID" value="NZ_BSEW01000001.1"/>
</dbReference>
<dbReference type="Pfam" id="PF01081">
    <property type="entry name" value="Aldolase"/>
    <property type="match status" value="1"/>
</dbReference>
<dbReference type="InterPro" id="IPR013785">
    <property type="entry name" value="Aldolase_TIM"/>
</dbReference>
<dbReference type="InterPro" id="IPR000887">
    <property type="entry name" value="Aldlse_KDPG_KHG"/>
</dbReference>
<dbReference type="GO" id="GO:0106009">
    <property type="term" value="F:(4S)-4-hydroxy-2-oxoglutarate aldolase activity"/>
    <property type="evidence" value="ECO:0007669"/>
    <property type="project" value="UniProtKB-EC"/>
</dbReference>
<dbReference type="PANTHER" id="PTHR30246:SF1">
    <property type="entry name" value="2-DEHYDRO-3-DEOXY-6-PHOSPHOGALACTONATE ALDOLASE-RELATED"/>
    <property type="match status" value="1"/>
</dbReference>
<dbReference type="PANTHER" id="PTHR30246">
    <property type="entry name" value="2-KETO-3-DEOXY-6-PHOSPHOGLUCONATE ALDOLASE"/>
    <property type="match status" value="1"/>
</dbReference>
<evidence type="ECO:0000313" key="6">
    <source>
        <dbReference type="EMBL" id="NYD70371.1"/>
    </source>
</evidence>
<dbReference type="SUPFAM" id="SSF51569">
    <property type="entry name" value="Aldolase"/>
    <property type="match status" value="1"/>
</dbReference>
<comment type="caution">
    <text evidence="6">The sequence shown here is derived from an EMBL/GenBank/DDBJ whole genome shotgun (WGS) entry which is preliminary data.</text>
</comment>
<proteinExistence type="inferred from homology"/>
<dbReference type="EC" id="4.1.3.42" evidence="6"/>
<dbReference type="Proteomes" id="UP000549913">
    <property type="component" value="Unassembled WGS sequence"/>
</dbReference>
<keyword evidence="7" id="KW-1185">Reference proteome</keyword>
<comment type="subunit">
    <text evidence="3">Homotrimer.</text>
</comment>
<evidence type="ECO:0000313" key="7">
    <source>
        <dbReference type="Proteomes" id="UP000549913"/>
    </source>
</evidence>
<protein>
    <submittedName>
        <fullName evidence="6">2-dehydro-3-deoxyphosphogluconate aldolase/(4S)-4-hydroxy-2-oxoglutarate aldolase</fullName>
        <ecNumber evidence="6">4.1.2.14</ecNumber>
        <ecNumber evidence="6">4.1.3.42</ecNumber>
    </submittedName>
</protein>
<dbReference type="EMBL" id="JACCBM010000001">
    <property type="protein sequence ID" value="NYD70371.1"/>
    <property type="molecule type" value="Genomic_DNA"/>
</dbReference>
<accession>A0A852SNE9</accession>
<comment type="similarity">
    <text evidence="2">Belongs to the KHG/KDPG aldolase family.</text>
</comment>
<evidence type="ECO:0000256" key="4">
    <source>
        <dbReference type="ARBA" id="ARBA00023239"/>
    </source>
</evidence>
<keyword evidence="5" id="KW-0119">Carbohydrate metabolism</keyword>
<dbReference type="CDD" id="cd00452">
    <property type="entry name" value="KDPG_aldolase"/>
    <property type="match status" value="1"/>
</dbReference>
<evidence type="ECO:0000256" key="1">
    <source>
        <dbReference type="ARBA" id="ARBA00004761"/>
    </source>
</evidence>
<dbReference type="NCBIfam" id="TIGR01182">
    <property type="entry name" value="eda"/>
    <property type="match status" value="1"/>
</dbReference>
<dbReference type="AlphaFoldDB" id="A0A852SNE9"/>
<evidence type="ECO:0000256" key="2">
    <source>
        <dbReference type="ARBA" id="ARBA00006906"/>
    </source>
</evidence>
<keyword evidence="4 6" id="KW-0456">Lyase</keyword>
<evidence type="ECO:0000256" key="3">
    <source>
        <dbReference type="ARBA" id="ARBA00011233"/>
    </source>
</evidence>
<dbReference type="EC" id="4.1.2.14" evidence="6"/>
<gene>
    <name evidence="6" type="ORF">BJ984_001529</name>
</gene>
<dbReference type="GO" id="GO:0008675">
    <property type="term" value="F:2-dehydro-3-deoxy-phosphogluconate aldolase activity"/>
    <property type="evidence" value="ECO:0007669"/>
    <property type="project" value="UniProtKB-EC"/>
</dbReference>
<reference evidence="6 7" key="1">
    <citation type="submission" date="2020-07" db="EMBL/GenBank/DDBJ databases">
        <title>Sequencing the genomes of 1000 actinobacteria strains.</title>
        <authorList>
            <person name="Klenk H.-P."/>
        </authorList>
    </citation>
    <scope>NUCLEOTIDE SEQUENCE [LARGE SCALE GENOMIC DNA]</scope>
    <source>
        <strain evidence="6 7">DSM 26474</strain>
    </source>
</reference>
<name>A0A852SNE9_9MICO</name>